<dbReference type="EMBL" id="FNOM01000018">
    <property type="protein sequence ID" value="SDX73806.1"/>
    <property type="molecule type" value="Genomic_DNA"/>
</dbReference>
<evidence type="ECO:0000256" key="1">
    <source>
        <dbReference type="SAM" id="Phobius"/>
    </source>
</evidence>
<evidence type="ECO:0000313" key="2">
    <source>
        <dbReference type="EMBL" id="SDX73806.1"/>
    </source>
</evidence>
<dbReference type="Proteomes" id="UP000198539">
    <property type="component" value="Unassembled WGS sequence"/>
</dbReference>
<sequence>MPCVCVVARYYILRLMRNNQLYVALLGLSGAGSLVMRTSGGASN</sequence>
<dbReference type="AlphaFoldDB" id="A0A1H3E542"/>
<keyword evidence="1" id="KW-1133">Transmembrane helix</keyword>
<dbReference type="STRING" id="564137.SAMN04488238_11813"/>
<gene>
    <name evidence="2" type="ORF">SAMN04488238_11813</name>
</gene>
<organism evidence="2 3">
    <name type="scientific">Roseicitreum antarcticum</name>
    <dbReference type="NCBI Taxonomy" id="564137"/>
    <lineage>
        <taxon>Bacteria</taxon>
        <taxon>Pseudomonadati</taxon>
        <taxon>Pseudomonadota</taxon>
        <taxon>Alphaproteobacteria</taxon>
        <taxon>Rhodobacterales</taxon>
        <taxon>Paracoccaceae</taxon>
        <taxon>Roseicitreum</taxon>
    </lineage>
</organism>
<proteinExistence type="predicted"/>
<accession>A0A1H3E542</accession>
<keyword evidence="1" id="KW-0812">Transmembrane</keyword>
<reference evidence="2 3" key="1">
    <citation type="submission" date="2016-10" db="EMBL/GenBank/DDBJ databases">
        <authorList>
            <person name="de Groot N.N."/>
        </authorList>
    </citation>
    <scope>NUCLEOTIDE SEQUENCE [LARGE SCALE GENOMIC DNA]</scope>
    <source>
        <strain evidence="2 3">CGMCC 1.8894</strain>
    </source>
</reference>
<evidence type="ECO:0000313" key="3">
    <source>
        <dbReference type="Proteomes" id="UP000198539"/>
    </source>
</evidence>
<feature type="transmembrane region" description="Helical" evidence="1">
    <location>
        <begin position="21"/>
        <end position="40"/>
    </location>
</feature>
<name>A0A1H3E542_9RHOB</name>
<keyword evidence="3" id="KW-1185">Reference proteome</keyword>
<keyword evidence="1" id="KW-0472">Membrane</keyword>
<protein>
    <submittedName>
        <fullName evidence="2">Uncharacterized protein</fullName>
    </submittedName>
</protein>